<dbReference type="Gene3D" id="3.40.50.300">
    <property type="entry name" value="P-loop containing nucleotide triphosphate hydrolases"/>
    <property type="match status" value="1"/>
</dbReference>
<accession>A0ABX7T3Q5</accession>
<evidence type="ECO:0000313" key="1">
    <source>
        <dbReference type="EMBL" id="QTD54613.1"/>
    </source>
</evidence>
<sequence length="569" mass="63618">MTLALIRAEIDRFLLSTEPEVLCIQGKWGVGKTFAWKQYLSDAVEAGNVALENYAYVSLFGLGSLDQLRYSIFENTVGSKHAAKGPDIETFGARLANGSSLARKLKPALEFGAALFGRENAVDVLAKASFLTVREQIVCLDDLERAGKNLEVRDVLGLASSLKEERNCKVVLLLNDEQMDAASKKEFNAQLEKVADLSILFDLTPKEATQIALPDDRKTQDLIRPRIEDLGIVNIRVIKKIERLADVLLDHLKGLDEIVLEQAIATLTATGWSIHQPEFAPPTREYFSYNPLIEAMRDQDGNNENPSHPWAEVLKGYPYFESHEMDEIILVGAKAGYFDGAALRSAAEVLQHTRRLSGNDSSLSQVWKDKYHGSLTTEDDEFIEALYGAAVESIAQVSITNLSSAIYMLREYDTDERADNLIGLYMQAHDGEARNFFDIKNHIYARYNDIDQGLRQTLANKLDNFEDHRDPFEVLKQIGSNSPWNDDDLVLMSKQTPEDFEKFFEELSGPSLKITIEALLAMGKSNRDGAEDLLVSATEALRRIGRKSPMRERKVKAFGISLEDEGSGE</sequence>
<gene>
    <name evidence="1" type="ORF">J4G78_10045</name>
</gene>
<reference evidence="1 2" key="1">
    <citation type="submission" date="2021-03" db="EMBL/GenBank/DDBJ databases">
        <title>Complete genome of Parasphingorhabdus_sp.JHSY0214.</title>
        <authorList>
            <person name="Yoo J.H."/>
            <person name="Bae J.W."/>
        </authorList>
    </citation>
    <scope>NUCLEOTIDE SEQUENCE [LARGE SCALE GENOMIC DNA]</scope>
    <source>
        <strain evidence="1 2">JHSY0214</strain>
    </source>
</reference>
<evidence type="ECO:0008006" key="3">
    <source>
        <dbReference type="Google" id="ProtNLM"/>
    </source>
</evidence>
<dbReference type="InterPro" id="IPR027417">
    <property type="entry name" value="P-loop_NTPase"/>
</dbReference>
<name>A0ABX7T3Q5_9SPHN</name>
<dbReference type="Proteomes" id="UP000663923">
    <property type="component" value="Chromosome"/>
</dbReference>
<dbReference type="RefSeq" id="WP_207986447.1">
    <property type="nucleotide sequence ID" value="NZ_CP071794.1"/>
</dbReference>
<dbReference type="SUPFAM" id="SSF52540">
    <property type="entry name" value="P-loop containing nucleoside triphosphate hydrolases"/>
    <property type="match status" value="1"/>
</dbReference>
<organism evidence="1 2">
    <name type="scientific">Parasphingorhabdus cellanae</name>
    <dbReference type="NCBI Taxonomy" id="2806553"/>
    <lineage>
        <taxon>Bacteria</taxon>
        <taxon>Pseudomonadati</taxon>
        <taxon>Pseudomonadota</taxon>
        <taxon>Alphaproteobacteria</taxon>
        <taxon>Sphingomonadales</taxon>
        <taxon>Sphingomonadaceae</taxon>
        <taxon>Parasphingorhabdus</taxon>
    </lineage>
</organism>
<keyword evidence="2" id="KW-1185">Reference proteome</keyword>
<dbReference type="EMBL" id="CP071794">
    <property type="protein sequence ID" value="QTD54613.1"/>
    <property type="molecule type" value="Genomic_DNA"/>
</dbReference>
<protein>
    <recommendedName>
        <fullName evidence="3">KAP NTPase domain-containing protein</fullName>
    </recommendedName>
</protein>
<proteinExistence type="predicted"/>
<evidence type="ECO:0000313" key="2">
    <source>
        <dbReference type="Proteomes" id="UP000663923"/>
    </source>
</evidence>